<dbReference type="AlphaFoldDB" id="K4LDU9"/>
<evidence type="ECO:0000313" key="7">
    <source>
        <dbReference type="Proteomes" id="UP000000467"/>
    </source>
</evidence>
<dbReference type="GO" id="GO:0046872">
    <property type="term" value="F:metal ion binding"/>
    <property type="evidence" value="ECO:0007669"/>
    <property type="project" value="UniProtKB-KW"/>
</dbReference>
<evidence type="ECO:0000256" key="2">
    <source>
        <dbReference type="ARBA" id="ARBA00022723"/>
    </source>
</evidence>
<dbReference type="PIRSF" id="PIRSF036979">
    <property type="entry name" value="Arginase"/>
    <property type="match status" value="1"/>
</dbReference>
<evidence type="ECO:0000256" key="5">
    <source>
        <dbReference type="RuleBase" id="RU003684"/>
    </source>
</evidence>
<dbReference type="RefSeq" id="WP_015050092.1">
    <property type="nucleotide sequence ID" value="NC_018870.1"/>
</dbReference>
<dbReference type="PROSITE" id="PS01053">
    <property type="entry name" value="ARGINASE_1"/>
    <property type="match status" value="1"/>
</dbReference>
<dbReference type="GO" id="GO:0033389">
    <property type="term" value="P:putrescine biosynthetic process from arginine, via agmatine"/>
    <property type="evidence" value="ECO:0007669"/>
    <property type="project" value="TreeGrafter"/>
</dbReference>
<dbReference type="GO" id="GO:0008783">
    <property type="term" value="F:agmatinase activity"/>
    <property type="evidence" value="ECO:0007669"/>
    <property type="project" value="UniProtKB-EC"/>
</dbReference>
<dbReference type="EC" id="3.5.3.11" evidence="6"/>
<name>K4LDU9_THEPS</name>
<dbReference type="InterPro" id="IPR020855">
    <property type="entry name" value="Ureohydrolase_Mn_BS"/>
</dbReference>
<dbReference type="PANTHER" id="PTHR11358">
    <property type="entry name" value="ARGINASE/AGMATINASE"/>
    <property type="match status" value="1"/>
</dbReference>
<keyword evidence="3 5" id="KW-0378">Hydrolase</keyword>
<dbReference type="Pfam" id="PF00491">
    <property type="entry name" value="Arginase"/>
    <property type="match status" value="1"/>
</dbReference>
<comment type="similarity">
    <text evidence="1">Belongs to the arginase family. Agmatinase subfamily.</text>
</comment>
<dbReference type="STRING" id="1089553.Tph_c09820"/>
<proteinExistence type="inferred from homology"/>
<organism evidence="6 7">
    <name type="scientific">Thermacetogenium phaeum (strain ATCC BAA-254 / DSM 26808 / PB)</name>
    <dbReference type="NCBI Taxonomy" id="1089553"/>
    <lineage>
        <taxon>Bacteria</taxon>
        <taxon>Bacillati</taxon>
        <taxon>Bacillota</taxon>
        <taxon>Clostridia</taxon>
        <taxon>Thermoanaerobacterales</taxon>
        <taxon>Thermoanaerobacteraceae</taxon>
        <taxon>Thermacetogenium</taxon>
    </lineage>
</organism>
<protein>
    <submittedName>
        <fullName evidence="6">Agmatinase SpeB</fullName>
        <ecNumber evidence="6">3.5.3.11</ecNumber>
    </submittedName>
</protein>
<evidence type="ECO:0000256" key="1">
    <source>
        <dbReference type="ARBA" id="ARBA00009227"/>
    </source>
</evidence>
<feature type="binding site" evidence="4">
    <location>
        <position position="137"/>
    </location>
    <ligand>
        <name>Mn(2+)</name>
        <dbReference type="ChEBI" id="CHEBI:29035"/>
        <label>1</label>
    </ligand>
</feature>
<dbReference type="CDD" id="cd11593">
    <property type="entry name" value="Agmatinase-like_2"/>
    <property type="match status" value="1"/>
</dbReference>
<reference evidence="6 7" key="1">
    <citation type="journal article" date="2012" name="BMC Genomics">
        <title>Genome-guided analysis of physiological and morphological traits of the fermentative acetate oxidizer Thermacetogenium phaeum.</title>
        <authorList>
            <person name="Oehler D."/>
            <person name="Poehlein A."/>
            <person name="Leimbach A."/>
            <person name="Muller N."/>
            <person name="Daniel R."/>
            <person name="Gottschalk G."/>
            <person name="Schink B."/>
        </authorList>
    </citation>
    <scope>NUCLEOTIDE SEQUENCE [LARGE SCALE GENOMIC DNA]</scope>
    <source>
        <strain evidence="7">ATCC BAA-254 / DSM 26808 / PB</strain>
    </source>
</reference>
<feature type="binding site" evidence="4">
    <location>
        <position position="112"/>
    </location>
    <ligand>
        <name>Mn(2+)</name>
        <dbReference type="ChEBI" id="CHEBI:29035"/>
        <label>1</label>
    </ligand>
</feature>
<keyword evidence="2 4" id="KW-0479">Metal-binding</keyword>
<dbReference type="OrthoDB" id="9788689at2"/>
<dbReference type="Proteomes" id="UP000000467">
    <property type="component" value="Chromosome"/>
</dbReference>
<dbReference type="KEGG" id="tpz:Tph_c09820"/>
<feature type="binding site" evidence="4">
    <location>
        <position position="215"/>
    </location>
    <ligand>
        <name>Mn(2+)</name>
        <dbReference type="ChEBI" id="CHEBI:29035"/>
        <label>1</label>
    </ligand>
</feature>
<sequence>MLNELCVREWQYLAAKGSYKEARLVLAGLPLELTVSFRPGTREGPQAIRAASQGLEEYSPYLREDLNDHLIFDCGDLALPFGNLQVAFQRIEALCRVLLADAKIPVFLGGEHLITFPVVKTLAEAYSGLKVLHFDAHADLCDDYLGEKYSHATVIRRVCEIVGAGNVYQFGIRSGTKEEFEYGRSCTVFYPFEILPGLESCLQSLEGHPVYVTVDIDVIDPAYAPGTGTPEPGGVTPQELFRVFELLEGCRIVGCDFVELAPVYDRSGITSLLAAKLVREALLAFSRGVEGRNSPTGDRKGGKSVD</sequence>
<dbReference type="NCBIfam" id="TIGR01230">
    <property type="entry name" value="agmatinase"/>
    <property type="match status" value="1"/>
</dbReference>
<dbReference type="InterPro" id="IPR006035">
    <property type="entry name" value="Ureohydrolase"/>
</dbReference>
<feature type="binding site" evidence="4">
    <location>
        <position position="135"/>
    </location>
    <ligand>
        <name>Mn(2+)</name>
        <dbReference type="ChEBI" id="CHEBI:29035"/>
        <label>1</label>
    </ligand>
</feature>
<dbReference type="InterPro" id="IPR023696">
    <property type="entry name" value="Ureohydrolase_dom_sf"/>
</dbReference>
<dbReference type="HOGENOM" id="CLU_039478_0_2_9"/>
<dbReference type="PANTHER" id="PTHR11358:SF26">
    <property type="entry name" value="GUANIDINO ACID HYDROLASE, MITOCHONDRIAL"/>
    <property type="match status" value="1"/>
</dbReference>
<keyword evidence="4" id="KW-0464">Manganese</keyword>
<keyword evidence="7" id="KW-1185">Reference proteome</keyword>
<feature type="binding site" evidence="4">
    <location>
        <position position="217"/>
    </location>
    <ligand>
        <name>Mn(2+)</name>
        <dbReference type="ChEBI" id="CHEBI:29035"/>
        <label>1</label>
    </ligand>
</feature>
<dbReference type="EMBL" id="CP003732">
    <property type="protein sequence ID" value="AFV11211.1"/>
    <property type="molecule type" value="Genomic_DNA"/>
</dbReference>
<evidence type="ECO:0000256" key="3">
    <source>
        <dbReference type="ARBA" id="ARBA00022801"/>
    </source>
</evidence>
<accession>K4LDU9</accession>
<dbReference type="Gene3D" id="3.40.800.10">
    <property type="entry name" value="Ureohydrolase domain"/>
    <property type="match status" value="1"/>
</dbReference>
<evidence type="ECO:0000313" key="6">
    <source>
        <dbReference type="EMBL" id="AFV11211.1"/>
    </source>
</evidence>
<comment type="cofactor">
    <cofactor evidence="4">
        <name>Mn(2+)</name>
        <dbReference type="ChEBI" id="CHEBI:29035"/>
    </cofactor>
    <text evidence="4">Binds 2 manganese ions per subunit.</text>
</comment>
<dbReference type="PROSITE" id="PS51409">
    <property type="entry name" value="ARGINASE_2"/>
    <property type="match status" value="1"/>
</dbReference>
<evidence type="ECO:0000256" key="4">
    <source>
        <dbReference type="PIRSR" id="PIRSR036979-1"/>
    </source>
</evidence>
<dbReference type="SUPFAM" id="SSF52768">
    <property type="entry name" value="Arginase/deacetylase"/>
    <property type="match status" value="1"/>
</dbReference>
<dbReference type="InterPro" id="IPR005925">
    <property type="entry name" value="Agmatinase-rel"/>
</dbReference>
<feature type="binding site" evidence="4">
    <location>
        <position position="139"/>
    </location>
    <ligand>
        <name>Mn(2+)</name>
        <dbReference type="ChEBI" id="CHEBI:29035"/>
        <label>1</label>
    </ligand>
</feature>
<dbReference type="eggNOG" id="COG0010">
    <property type="taxonomic scope" value="Bacteria"/>
</dbReference>
<gene>
    <name evidence="6" type="primary">speB</name>
    <name evidence="6" type="ordered locus">Tph_c09820</name>
</gene>